<dbReference type="AlphaFoldDB" id="A0A606WF97"/>
<reference evidence="2" key="1">
    <citation type="submission" date="2018-07" db="EMBL/GenBank/DDBJ databases">
        <authorList>
            <consortium name="GenomeTrakr network: Whole genome sequencing for foodborne pathogen traceback"/>
        </authorList>
    </citation>
    <scope>NUCLEOTIDE SEQUENCE</scope>
    <source>
        <strain evidence="2">CVM-N23807</strain>
    </source>
</reference>
<evidence type="ECO:0008006" key="4">
    <source>
        <dbReference type="Google" id="ProtNLM"/>
    </source>
</evidence>
<dbReference type="EMBL" id="AAHGSF010000128">
    <property type="protein sequence ID" value="EBV9032984.1"/>
    <property type="molecule type" value="Genomic_DNA"/>
</dbReference>
<organism evidence="3">
    <name type="scientific">Salmonella hadar</name>
    <dbReference type="NCBI Taxonomy" id="149385"/>
    <lineage>
        <taxon>Bacteria</taxon>
        <taxon>Pseudomonadati</taxon>
        <taxon>Pseudomonadota</taxon>
        <taxon>Gammaproteobacteria</taxon>
        <taxon>Enterobacterales</taxon>
        <taxon>Enterobacteriaceae</taxon>
        <taxon>Salmonella</taxon>
    </lineage>
</organism>
<name>A0A606WF97_SALHA</name>
<evidence type="ECO:0000313" key="2">
    <source>
        <dbReference type="EMBL" id="EBV9032984.1"/>
    </source>
</evidence>
<sequence length="159" mass="17959">MRKTLLLCIPFFLLAGCAQTKPQMPDANYEKFAKVEVASDACLNSNFITAQEAGQAHSNISLFLSSWTYDYVRYSNLLAQGHQDVKKIKITQEGCNLLRAKIYQDTIEAQRYEKQMEIAVQQKAIADQQALQSIQNMQSTSPKTTYCNQIGTQTICNSY</sequence>
<accession>A0A606WF97</accession>
<dbReference type="RefSeq" id="WP_017896843.1">
    <property type="nucleotide sequence ID" value="NZ_JYWK01000011.1"/>
</dbReference>
<dbReference type="EMBL" id="AAKJUD010000093">
    <property type="protein sequence ID" value="ECS4949563.1"/>
    <property type="molecule type" value="Genomic_DNA"/>
</dbReference>
<gene>
    <name evidence="3" type="ORF">A9T62_23755</name>
    <name evidence="2" type="ORF">AUE46_23550</name>
</gene>
<feature type="chain" id="PRO_5036156430" description="Lipoprotein" evidence="1">
    <location>
        <begin position="21"/>
        <end position="159"/>
    </location>
</feature>
<reference evidence="3" key="2">
    <citation type="submission" date="2018-07" db="EMBL/GenBank/DDBJ databases">
        <authorList>
            <consortium name="NARMS: The National Antimicrobial Resistance Monitoring System"/>
        </authorList>
    </citation>
    <scope>NUCLEOTIDE SEQUENCE</scope>
    <source>
        <strain evidence="3">CVM N32790</strain>
    </source>
</reference>
<proteinExistence type="predicted"/>
<comment type="caution">
    <text evidence="3">The sequence shown here is derived from an EMBL/GenBank/DDBJ whole genome shotgun (WGS) entry which is preliminary data.</text>
</comment>
<protein>
    <recommendedName>
        <fullName evidence="4">Lipoprotein</fullName>
    </recommendedName>
</protein>
<evidence type="ECO:0000313" key="3">
    <source>
        <dbReference type="EMBL" id="ECS4949563.1"/>
    </source>
</evidence>
<dbReference type="PROSITE" id="PS51257">
    <property type="entry name" value="PROKAR_LIPOPROTEIN"/>
    <property type="match status" value="1"/>
</dbReference>
<feature type="signal peptide" evidence="1">
    <location>
        <begin position="1"/>
        <end position="20"/>
    </location>
</feature>
<evidence type="ECO:0000256" key="1">
    <source>
        <dbReference type="SAM" id="SignalP"/>
    </source>
</evidence>
<keyword evidence="1" id="KW-0732">Signal</keyword>